<keyword evidence="9" id="KW-1185">Reference proteome</keyword>
<protein>
    <submittedName>
        <fullName evidence="8">Alpha-ketoglutarate-dependent dioxygenase AlkB</fullName>
    </submittedName>
</protein>
<dbReference type="GO" id="GO:0005737">
    <property type="term" value="C:cytoplasm"/>
    <property type="evidence" value="ECO:0007669"/>
    <property type="project" value="TreeGrafter"/>
</dbReference>
<dbReference type="EMBL" id="BMIY01000006">
    <property type="protein sequence ID" value="GGG58217.1"/>
    <property type="molecule type" value="Genomic_DNA"/>
</dbReference>
<dbReference type="Gene3D" id="2.60.120.590">
    <property type="entry name" value="Alpha-ketoglutarate-dependent dioxygenase AlkB-like"/>
    <property type="match status" value="1"/>
</dbReference>
<evidence type="ECO:0000256" key="1">
    <source>
        <dbReference type="ARBA" id="ARBA00022723"/>
    </source>
</evidence>
<dbReference type="NCBIfam" id="NF011930">
    <property type="entry name" value="PRK15401.1"/>
    <property type="match status" value="1"/>
</dbReference>
<organism evidence="8 9">
    <name type="scientific">Pseudohongiella nitratireducens</name>
    <dbReference type="NCBI Taxonomy" id="1768907"/>
    <lineage>
        <taxon>Bacteria</taxon>
        <taxon>Pseudomonadati</taxon>
        <taxon>Pseudomonadota</taxon>
        <taxon>Gammaproteobacteria</taxon>
        <taxon>Pseudomonadales</taxon>
        <taxon>Pseudohongiellaceae</taxon>
        <taxon>Pseudohongiella</taxon>
    </lineage>
</organism>
<evidence type="ECO:0000313" key="9">
    <source>
        <dbReference type="Proteomes" id="UP000627715"/>
    </source>
</evidence>
<gene>
    <name evidence="8" type="ORF">GCM10011403_14450</name>
</gene>
<feature type="binding site" evidence="5">
    <location>
        <begin position="124"/>
        <end position="126"/>
    </location>
    <ligand>
        <name>2-oxoglutarate</name>
        <dbReference type="ChEBI" id="CHEBI:16810"/>
    </ligand>
</feature>
<feature type="binding site" evidence="6">
    <location>
        <position position="137"/>
    </location>
    <ligand>
        <name>Fe cation</name>
        <dbReference type="ChEBI" id="CHEBI:24875"/>
        <note>catalytic</note>
    </ligand>
</feature>
<feature type="binding site" evidence="5">
    <location>
        <position position="139"/>
    </location>
    <ligand>
        <name>substrate</name>
    </ligand>
</feature>
<name>A0A917GWH0_9GAMM</name>
<dbReference type="PANTHER" id="PTHR16557:SF2">
    <property type="entry name" value="NUCLEIC ACID DIOXYGENASE ALKBH1"/>
    <property type="match status" value="1"/>
</dbReference>
<evidence type="ECO:0000256" key="2">
    <source>
        <dbReference type="ARBA" id="ARBA00022964"/>
    </source>
</evidence>
<dbReference type="SUPFAM" id="SSF51197">
    <property type="entry name" value="Clavaminate synthase-like"/>
    <property type="match status" value="1"/>
</dbReference>
<reference evidence="8" key="2">
    <citation type="submission" date="2020-09" db="EMBL/GenBank/DDBJ databases">
        <authorList>
            <person name="Sun Q."/>
            <person name="Zhou Y."/>
        </authorList>
    </citation>
    <scope>NUCLEOTIDE SEQUENCE</scope>
    <source>
        <strain evidence="8">CGMCC 1.15425</strain>
    </source>
</reference>
<dbReference type="OrthoDB" id="9796932at2"/>
<dbReference type="RefSeq" id="WP_068811961.1">
    <property type="nucleotide sequence ID" value="NZ_BMIY01000006.1"/>
</dbReference>
<comment type="cofactor">
    <cofactor evidence="6">
        <name>Fe(2+)</name>
        <dbReference type="ChEBI" id="CHEBI:29033"/>
    </cofactor>
    <text evidence="6">Binds 1 Fe(2+) ion per subunit.</text>
</comment>
<feature type="binding site" evidence="5">
    <location>
        <begin position="80"/>
        <end position="82"/>
    </location>
    <ligand>
        <name>substrate</name>
    </ligand>
</feature>
<sequence>MQQQSDFFLSTDQDEQLAIGPGAFCFKGAIIQDGVEIIRAVNDVVAKAEFRHLITPGGRRMSVAMSNCGRQGWVSDHAGYRYQTTDPLTGNAWPVMPRILLATAQSLAARAGFGNFNPDVCLINRYRAGDRMGLHQDRDEGNVTAPIVSLSLGLPATFIWGGLQRSGPTQRFILEHGDAVVWGGEDRLRFHGVAPLKAGEHPLTKDCRINITFRQTGSLDTCR</sequence>
<evidence type="ECO:0000256" key="3">
    <source>
        <dbReference type="ARBA" id="ARBA00023002"/>
    </source>
</evidence>
<evidence type="ECO:0000313" key="8">
    <source>
        <dbReference type="EMBL" id="GGG58217.1"/>
    </source>
</evidence>
<keyword evidence="3" id="KW-0560">Oxidoreductase</keyword>
<evidence type="ECO:0000256" key="4">
    <source>
        <dbReference type="ARBA" id="ARBA00023004"/>
    </source>
</evidence>
<feature type="binding site" evidence="5">
    <location>
        <begin position="208"/>
        <end position="214"/>
    </location>
    <ligand>
        <name>2-oxoglutarate</name>
        <dbReference type="ChEBI" id="CHEBI:16810"/>
    </ligand>
</feature>
<dbReference type="PANTHER" id="PTHR16557">
    <property type="entry name" value="ALKYLATED DNA REPAIR PROTEIN ALKB-RELATED"/>
    <property type="match status" value="1"/>
</dbReference>
<dbReference type="AlphaFoldDB" id="A0A917GWH0"/>
<feature type="binding site" evidence="5">
    <location>
        <position position="73"/>
    </location>
    <ligand>
        <name>substrate</name>
    </ligand>
</feature>
<feature type="domain" description="Fe2OG dioxygenase" evidence="7">
    <location>
        <begin position="117"/>
        <end position="217"/>
    </location>
</feature>
<proteinExistence type="predicted"/>
<dbReference type="GO" id="GO:0035515">
    <property type="term" value="F:oxidative RNA demethylase activity"/>
    <property type="evidence" value="ECO:0007669"/>
    <property type="project" value="TreeGrafter"/>
</dbReference>
<evidence type="ECO:0000259" key="7">
    <source>
        <dbReference type="PROSITE" id="PS51471"/>
    </source>
</evidence>
<dbReference type="InterPro" id="IPR037151">
    <property type="entry name" value="AlkB-like_sf"/>
</dbReference>
<evidence type="ECO:0000256" key="6">
    <source>
        <dbReference type="PIRSR" id="PIRSR604574-2"/>
    </source>
</evidence>
<dbReference type="PROSITE" id="PS51471">
    <property type="entry name" value="FE2OG_OXY"/>
    <property type="match status" value="1"/>
</dbReference>
<feature type="binding site" evidence="6">
    <location>
        <position position="191"/>
    </location>
    <ligand>
        <name>Fe cation</name>
        <dbReference type="ChEBI" id="CHEBI:24875"/>
        <note>catalytic</note>
    </ligand>
</feature>
<dbReference type="GO" id="GO:0035513">
    <property type="term" value="P:oxidative RNA demethylation"/>
    <property type="evidence" value="ECO:0007669"/>
    <property type="project" value="TreeGrafter"/>
</dbReference>
<accession>A0A917GWH0</accession>
<comment type="caution">
    <text evidence="8">The sequence shown here is derived from an EMBL/GenBank/DDBJ whole genome shotgun (WGS) entry which is preliminary data.</text>
</comment>
<keyword evidence="2 8" id="KW-0223">Dioxygenase</keyword>
<dbReference type="GO" id="GO:0035516">
    <property type="term" value="F:broad specificity oxidative DNA demethylase activity"/>
    <property type="evidence" value="ECO:0007669"/>
    <property type="project" value="TreeGrafter"/>
</dbReference>
<feature type="binding site" evidence="5">
    <location>
        <position position="165"/>
    </location>
    <ligand>
        <name>substrate</name>
    </ligand>
</feature>
<keyword evidence="4 6" id="KW-0408">Iron</keyword>
<evidence type="ECO:0000256" key="5">
    <source>
        <dbReference type="PIRSR" id="PIRSR604574-1"/>
    </source>
</evidence>
<dbReference type="InterPro" id="IPR004574">
    <property type="entry name" value="Alkb"/>
</dbReference>
<dbReference type="GO" id="GO:0008198">
    <property type="term" value="F:ferrous iron binding"/>
    <property type="evidence" value="ECO:0007669"/>
    <property type="project" value="TreeGrafter"/>
</dbReference>
<dbReference type="Pfam" id="PF13532">
    <property type="entry name" value="2OG-FeII_Oxy_2"/>
    <property type="match status" value="1"/>
</dbReference>
<dbReference type="InterPro" id="IPR027450">
    <property type="entry name" value="AlkB-like"/>
</dbReference>
<feature type="binding site" evidence="6">
    <location>
        <position position="135"/>
    </location>
    <ligand>
        <name>Fe cation</name>
        <dbReference type="ChEBI" id="CHEBI:24875"/>
        <note>catalytic</note>
    </ligand>
</feature>
<dbReference type="Proteomes" id="UP000627715">
    <property type="component" value="Unassembled WGS sequence"/>
</dbReference>
<keyword evidence="1 6" id="KW-0479">Metal-binding</keyword>
<dbReference type="InterPro" id="IPR005123">
    <property type="entry name" value="Oxoglu/Fe-dep_dioxygenase_dom"/>
</dbReference>
<reference evidence="8" key="1">
    <citation type="journal article" date="2014" name="Int. J. Syst. Evol. Microbiol.">
        <title>Complete genome sequence of Corynebacterium casei LMG S-19264T (=DSM 44701T), isolated from a smear-ripened cheese.</title>
        <authorList>
            <consortium name="US DOE Joint Genome Institute (JGI-PGF)"/>
            <person name="Walter F."/>
            <person name="Albersmeier A."/>
            <person name="Kalinowski J."/>
            <person name="Ruckert C."/>
        </authorList>
    </citation>
    <scope>NUCLEOTIDE SEQUENCE</scope>
    <source>
        <strain evidence="8">CGMCC 1.15425</strain>
    </source>
</reference>